<dbReference type="RefSeq" id="WP_344775211.1">
    <property type="nucleotide sequence ID" value="NZ_BAABAH010000006.1"/>
</dbReference>
<keyword evidence="4" id="KW-1185">Reference proteome</keyword>
<evidence type="ECO:0000313" key="4">
    <source>
        <dbReference type="Proteomes" id="UP001501821"/>
    </source>
</evidence>
<accession>A0ABP7IIV1</accession>
<comment type="caution">
    <text evidence="3">The sequence shown here is derived from an EMBL/GenBank/DDBJ whole genome shotgun (WGS) entry which is preliminary data.</text>
</comment>
<keyword evidence="2" id="KW-1133">Transmembrane helix</keyword>
<dbReference type="EMBL" id="BAABAH010000006">
    <property type="protein sequence ID" value="GAA3819578.1"/>
    <property type="molecule type" value="Genomic_DNA"/>
</dbReference>
<organism evidence="3 4">
    <name type="scientific">Nocardioides panacisoli</name>
    <dbReference type="NCBI Taxonomy" id="627624"/>
    <lineage>
        <taxon>Bacteria</taxon>
        <taxon>Bacillati</taxon>
        <taxon>Actinomycetota</taxon>
        <taxon>Actinomycetes</taxon>
        <taxon>Propionibacteriales</taxon>
        <taxon>Nocardioidaceae</taxon>
        <taxon>Nocardioides</taxon>
    </lineage>
</organism>
<keyword evidence="2" id="KW-0472">Membrane</keyword>
<proteinExistence type="predicted"/>
<evidence type="ECO:0000313" key="3">
    <source>
        <dbReference type="EMBL" id="GAA3819578.1"/>
    </source>
</evidence>
<dbReference type="Proteomes" id="UP001501821">
    <property type="component" value="Unassembled WGS sequence"/>
</dbReference>
<protein>
    <submittedName>
        <fullName evidence="3">Uncharacterized protein</fullName>
    </submittedName>
</protein>
<feature type="transmembrane region" description="Helical" evidence="2">
    <location>
        <begin position="78"/>
        <end position="97"/>
    </location>
</feature>
<evidence type="ECO:0000256" key="1">
    <source>
        <dbReference type="SAM" id="MobiDB-lite"/>
    </source>
</evidence>
<sequence>MSQRDADDGGYENYVPAERPQPEQPAPHGPDRVPAVPPAAAVPTARAHGLLRGVAYEPFVVASTICTAIYLMTDAGGYFWPMWVMLGTGIPLLLSLVRKLP</sequence>
<evidence type="ECO:0000256" key="2">
    <source>
        <dbReference type="SAM" id="Phobius"/>
    </source>
</evidence>
<feature type="transmembrane region" description="Helical" evidence="2">
    <location>
        <begin position="54"/>
        <end position="72"/>
    </location>
</feature>
<gene>
    <name evidence="3" type="ORF">GCM10022242_21630</name>
</gene>
<feature type="region of interest" description="Disordered" evidence="1">
    <location>
        <begin position="1"/>
        <end position="37"/>
    </location>
</feature>
<name>A0ABP7IIV1_9ACTN</name>
<keyword evidence="2" id="KW-0812">Transmembrane</keyword>
<reference evidence="4" key="1">
    <citation type="journal article" date="2019" name="Int. J. Syst. Evol. Microbiol.">
        <title>The Global Catalogue of Microorganisms (GCM) 10K type strain sequencing project: providing services to taxonomists for standard genome sequencing and annotation.</title>
        <authorList>
            <consortium name="The Broad Institute Genomics Platform"/>
            <consortium name="The Broad Institute Genome Sequencing Center for Infectious Disease"/>
            <person name="Wu L."/>
            <person name="Ma J."/>
        </authorList>
    </citation>
    <scope>NUCLEOTIDE SEQUENCE [LARGE SCALE GENOMIC DNA]</scope>
    <source>
        <strain evidence="4">JCM 16953</strain>
    </source>
</reference>